<dbReference type="SUPFAM" id="SSF103481">
    <property type="entry name" value="Multidrug resistance efflux transporter EmrE"/>
    <property type="match status" value="2"/>
</dbReference>
<evidence type="ECO:0000256" key="4">
    <source>
        <dbReference type="ARBA" id="ARBA00022989"/>
    </source>
</evidence>
<feature type="transmembrane region" description="Helical" evidence="6">
    <location>
        <begin position="96"/>
        <end position="118"/>
    </location>
</feature>
<feature type="transmembrane region" description="Helical" evidence="6">
    <location>
        <begin position="188"/>
        <end position="206"/>
    </location>
</feature>
<feature type="transmembrane region" description="Helical" evidence="6">
    <location>
        <begin position="156"/>
        <end position="176"/>
    </location>
</feature>
<comment type="subcellular location">
    <subcellularLocation>
        <location evidence="1">Membrane</location>
        <topology evidence="1">Multi-pass membrane protein</topology>
    </subcellularLocation>
</comment>
<feature type="transmembrane region" description="Helical" evidence="6">
    <location>
        <begin position="275"/>
        <end position="292"/>
    </location>
</feature>
<sequence>MISRPVLLAFVPAVFVFLWSTGWVVARVAAPHAEPLTFLLVRFSIAGVLLAGISVASGAPWPRDPKTLGHAMLSGVLIHALYLAGVWWAVAQGVPAGLSALIAALQPLFTACLAPALAGETISRKRWAGLGLGLAGILLALEPKLATINAANLAPVAGPLAVNVVSMVAVTVGTFHQKRHVATADLRVVATLQYAGAVLMMIPLALGFEHLRIDWTPAAIGAMAWSVLALSIGAIGLLLLLIRTGEVSRAATLIYLVPPTAAVQAYLLVGETLVPIQIVGMAVTALGVALASRG</sequence>
<evidence type="ECO:0000313" key="8">
    <source>
        <dbReference type="EMBL" id="XBY44369.1"/>
    </source>
</evidence>
<dbReference type="EMBL" id="CP158568">
    <property type="protein sequence ID" value="XBY44369.1"/>
    <property type="molecule type" value="Genomic_DNA"/>
</dbReference>
<evidence type="ECO:0000256" key="6">
    <source>
        <dbReference type="SAM" id="Phobius"/>
    </source>
</evidence>
<dbReference type="AlphaFoldDB" id="A0AAU7XCF3"/>
<feature type="transmembrane region" description="Helical" evidence="6">
    <location>
        <begin position="253"/>
        <end position="269"/>
    </location>
</feature>
<organism evidence="8">
    <name type="scientific">Methyloraptor flagellatus</name>
    <dbReference type="NCBI Taxonomy" id="3162530"/>
    <lineage>
        <taxon>Bacteria</taxon>
        <taxon>Pseudomonadati</taxon>
        <taxon>Pseudomonadota</taxon>
        <taxon>Alphaproteobacteria</taxon>
        <taxon>Hyphomicrobiales</taxon>
        <taxon>Ancalomicrobiaceae</taxon>
        <taxon>Methyloraptor</taxon>
    </lineage>
</organism>
<dbReference type="PANTHER" id="PTHR32322:SF2">
    <property type="entry name" value="EAMA DOMAIN-CONTAINING PROTEIN"/>
    <property type="match status" value="1"/>
</dbReference>
<feature type="transmembrane region" description="Helical" evidence="6">
    <location>
        <begin position="68"/>
        <end position="90"/>
    </location>
</feature>
<evidence type="ECO:0000256" key="2">
    <source>
        <dbReference type="ARBA" id="ARBA00007362"/>
    </source>
</evidence>
<dbReference type="RefSeq" id="WP_407049461.1">
    <property type="nucleotide sequence ID" value="NZ_CP158568.1"/>
</dbReference>
<dbReference type="Pfam" id="PF00892">
    <property type="entry name" value="EamA"/>
    <property type="match status" value="2"/>
</dbReference>
<dbReference type="PANTHER" id="PTHR32322">
    <property type="entry name" value="INNER MEMBRANE TRANSPORTER"/>
    <property type="match status" value="1"/>
</dbReference>
<accession>A0AAU7XCF3</accession>
<keyword evidence="5 6" id="KW-0472">Membrane</keyword>
<dbReference type="KEGG" id="mflg:ABS361_20500"/>
<keyword evidence="3 6" id="KW-0812">Transmembrane</keyword>
<evidence type="ECO:0000256" key="5">
    <source>
        <dbReference type="ARBA" id="ARBA00023136"/>
    </source>
</evidence>
<name>A0AAU7XCF3_9HYPH</name>
<dbReference type="InterPro" id="IPR000620">
    <property type="entry name" value="EamA_dom"/>
</dbReference>
<reference evidence="8" key="1">
    <citation type="submission" date="2024-06" db="EMBL/GenBank/DDBJ databases">
        <title>Methylostella associata gen. nov., sp. nov., a novel Ancalomicrobiaceae-affiliated facultatively methylotrophic bacteria that feed on methanotrophs of the genus Methylococcus.</title>
        <authorList>
            <person name="Saltykova V."/>
            <person name="Danilova O.V."/>
            <person name="Oshkin I.Y."/>
            <person name="Belova S.E."/>
            <person name="Pimenov N.V."/>
            <person name="Dedysh S.N."/>
        </authorList>
    </citation>
    <scope>NUCLEOTIDE SEQUENCE</scope>
    <source>
        <strain evidence="8">S20</strain>
    </source>
</reference>
<feature type="domain" description="EamA" evidence="7">
    <location>
        <begin position="164"/>
        <end position="292"/>
    </location>
</feature>
<proteinExistence type="inferred from homology"/>
<evidence type="ECO:0000259" key="7">
    <source>
        <dbReference type="Pfam" id="PF00892"/>
    </source>
</evidence>
<feature type="domain" description="EamA" evidence="7">
    <location>
        <begin position="14"/>
        <end position="140"/>
    </location>
</feature>
<dbReference type="InterPro" id="IPR050638">
    <property type="entry name" value="AA-Vitamin_Transporters"/>
</dbReference>
<evidence type="ECO:0000256" key="3">
    <source>
        <dbReference type="ARBA" id="ARBA00022692"/>
    </source>
</evidence>
<dbReference type="GO" id="GO:0016020">
    <property type="term" value="C:membrane"/>
    <property type="evidence" value="ECO:0007669"/>
    <property type="project" value="UniProtKB-SubCell"/>
</dbReference>
<dbReference type="InterPro" id="IPR037185">
    <property type="entry name" value="EmrE-like"/>
</dbReference>
<evidence type="ECO:0000256" key="1">
    <source>
        <dbReference type="ARBA" id="ARBA00004141"/>
    </source>
</evidence>
<protein>
    <submittedName>
        <fullName evidence="8">DMT family transporter</fullName>
    </submittedName>
</protein>
<feature type="transmembrane region" description="Helical" evidence="6">
    <location>
        <begin position="218"/>
        <end position="241"/>
    </location>
</feature>
<feature type="transmembrane region" description="Helical" evidence="6">
    <location>
        <begin position="36"/>
        <end position="56"/>
    </location>
</feature>
<keyword evidence="4 6" id="KW-1133">Transmembrane helix</keyword>
<comment type="similarity">
    <text evidence="2">Belongs to the EamA transporter family.</text>
</comment>
<feature type="transmembrane region" description="Helical" evidence="6">
    <location>
        <begin position="130"/>
        <end position="150"/>
    </location>
</feature>
<gene>
    <name evidence="8" type="ORF">ABS361_20500</name>
</gene>